<name>A0ABT9TS79_PAENI</name>
<proteinExistence type="predicted"/>
<sequence length="73" mass="7584">MSQDEHRVDPDSEPGGYGTPTPEQEMPGSGDGRETPERPAEGVPEVPGDEFPTPKDPDAAPPSEATGQEPEGG</sequence>
<feature type="compositionally biased region" description="Basic and acidic residues" evidence="1">
    <location>
        <begin position="1"/>
        <end position="10"/>
    </location>
</feature>
<keyword evidence="3" id="KW-1185">Reference proteome</keyword>
<feature type="region of interest" description="Disordered" evidence="1">
    <location>
        <begin position="1"/>
        <end position="73"/>
    </location>
</feature>
<reference evidence="2 3" key="1">
    <citation type="submission" date="2023-07" db="EMBL/GenBank/DDBJ databases">
        <title>Sorghum-associated microbial communities from plants grown in Nebraska, USA.</title>
        <authorList>
            <person name="Schachtman D."/>
        </authorList>
    </citation>
    <scope>NUCLEOTIDE SEQUENCE [LARGE SCALE GENOMIC DNA]</scope>
    <source>
        <strain evidence="2 3">CC523</strain>
    </source>
</reference>
<protein>
    <submittedName>
        <fullName evidence="2">Uncharacterized protein</fullName>
    </submittedName>
</protein>
<gene>
    <name evidence="2" type="ORF">J2T10_004211</name>
</gene>
<dbReference type="EMBL" id="JAUSSW010000018">
    <property type="protein sequence ID" value="MDQ0104536.1"/>
    <property type="molecule type" value="Genomic_DNA"/>
</dbReference>
<dbReference type="Proteomes" id="UP001244563">
    <property type="component" value="Unassembled WGS sequence"/>
</dbReference>
<accession>A0ABT9TS79</accession>
<dbReference type="GeneID" id="84016458"/>
<evidence type="ECO:0000313" key="2">
    <source>
        <dbReference type="EMBL" id="MDQ0104536.1"/>
    </source>
</evidence>
<comment type="caution">
    <text evidence="2">The sequence shown here is derived from an EMBL/GenBank/DDBJ whole genome shotgun (WGS) entry which is preliminary data.</text>
</comment>
<evidence type="ECO:0000256" key="1">
    <source>
        <dbReference type="SAM" id="MobiDB-lite"/>
    </source>
</evidence>
<organism evidence="2 3">
    <name type="scientific">Paenarthrobacter nicotinovorans</name>
    <name type="common">Arthrobacter nicotinovorans</name>
    <dbReference type="NCBI Taxonomy" id="29320"/>
    <lineage>
        <taxon>Bacteria</taxon>
        <taxon>Bacillati</taxon>
        <taxon>Actinomycetota</taxon>
        <taxon>Actinomycetes</taxon>
        <taxon>Micrococcales</taxon>
        <taxon>Micrococcaceae</taxon>
        <taxon>Paenarthrobacter</taxon>
    </lineage>
</organism>
<feature type="compositionally biased region" description="Basic and acidic residues" evidence="1">
    <location>
        <begin position="31"/>
        <end position="40"/>
    </location>
</feature>
<dbReference type="RefSeq" id="WP_018778939.1">
    <property type="nucleotide sequence ID" value="NZ_BDDW01000010.1"/>
</dbReference>
<evidence type="ECO:0000313" key="3">
    <source>
        <dbReference type="Proteomes" id="UP001244563"/>
    </source>
</evidence>